<reference evidence="3 4" key="1">
    <citation type="submission" date="2012-06" db="EMBL/GenBank/DDBJ databases">
        <title>Finished chromosome of genome of Microcoleus sp. PCC 7113.</title>
        <authorList>
            <consortium name="US DOE Joint Genome Institute"/>
            <person name="Gugger M."/>
            <person name="Coursin T."/>
            <person name="Rippka R."/>
            <person name="Tandeau De Marsac N."/>
            <person name="Huntemann M."/>
            <person name="Wei C.-L."/>
            <person name="Han J."/>
            <person name="Detter J.C."/>
            <person name="Han C."/>
            <person name="Tapia R."/>
            <person name="Chen A."/>
            <person name="Kyrpides N."/>
            <person name="Mavromatis K."/>
            <person name="Markowitz V."/>
            <person name="Szeto E."/>
            <person name="Ivanova N."/>
            <person name="Pagani I."/>
            <person name="Pati A."/>
            <person name="Goodwin L."/>
            <person name="Nordberg H.P."/>
            <person name="Cantor M.N."/>
            <person name="Hua S.X."/>
            <person name="Woyke T."/>
            <person name="Kerfeld C.A."/>
        </authorList>
    </citation>
    <scope>NUCLEOTIDE SEQUENCE [LARGE SCALE GENOMIC DNA]</scope>
    <source>
        <strain evidence="3 4">PCC 7113</strain>
    </source>
</reference>
<dbReference type="OrthoDB" id="580981at2"/>
<accession>K9W9B4</accession>
<dbReference type="Gene3D" id="3.20.20.80">
    <property type="entry name" value="Glycosidases"/>
    <property type="match status" value="1"/>
</dbReference>
<gene>
    <name evidence="3" type="ORF">Mic7113_1092</name>
</gene>
<feature type="domain" description="SLH" evidence="2">
    <location>
        <begin position="66"/>
        <end position="126"/>
    </location>
</feature>
<evidence type="ECO:0000313" key="3">
    <source>
        <dbReference type="EMBL" id="AFZ16985.1"/>
    </source>
</evidence>
<dbReference type="InterPro" id="IPR003790">
    <property type="entry name" value="GHL10"/>
</dbReference>
<dbReference type="Pfam" id="PF14903">
    <property type="entry name" value="WG_beta_rep"/>
    <property type="match status" value="5"/>
</dbReference>
<name>K9W9B4_9CYAN</name>
<dbReference type="KEGG" id="mic:Mic7113_1092"/>
<dbReference type="STRING" id="1173027.Mic7113_1092"/>
<dbReference type="HOGENOM" id="CLU_325122_0_0_3"/>
<dbReference type="AlphaFoldDB" id="K9W9B4"/>
<dbReference type="Pfam" id="PF02638">
    <property type="entry name" value="GHL10"/>
    <property type="match status" value="1"/>
</dbReference>
<evidence type="ECO:0000259" key="2">
    <source>
        <dbReference type="PROSITE" id="PS51272"/>
    </source>
</evidence>
<dbReference type="PROSITE" id="PS51272">
    <property type="entry name" value="SLH"/>
    <property type="match status" value="3"/>
</dbReference>
<sequence>MLSNSSFSDIQNHWAAECIRQLRSRNVISGYQDGTFRPNNPVTRAEFAALIGKAFANAPLIRTGITFKDVPSNHWANAAIQTAYRTGFISGYPDRTFKPNQPITRVQVLLALVSGLKYTTAAASSTSLQDYYDDAGAIPIYALGAIAAATLKRLVVNYPDVKRLNPNQNATRAEVSAFICQALNIPGIPSKYIAGGSLFVIAPQFDEADSFSEGLARVKTGEKWGYVDKQGQLVIQPKLDEAEAFSDGLALVRTYSTVGSSFTTIREEKVMETRGVWLTTTDSRVFNSKQSITEAMNFLADTGFNVVFPVVWNNAATLYPSKVMKETFGVEIDSRFVGRDPLKELITEAKRVGLAVIPWFEYGFASSYSQNGGPLLAKKPHWAARDASGNLLKKNDFEWMNALDIEVQDFLRSLILEVAKNYDIAGIQGDDRLPALPSEGSYDSKTSERYSRQFNQNPPSNPKEAQWLQWRADILTDFLTRLYQELIAINPNLIISMAPSAYPWGLQEYLQDAQAWIDQGLIDLIHPQLYRRDLEGYKLLVDRMVNQQYKPSQLYALAPGVLLKVGTYRMSAELLLQTIQYNRDRSINGEVFFFYEGLREDNNALAKVLKQGPYAQSAPFNPAIFKTRGFTPRRVGGKYSYINQFGQAVTQPQFDWVDSFKEGLAKVKMGYKWGYIDKTGNRISRLQFDEAELFSEGLALVRVGNKYGYINKLGQLITPLQYDAANSFQEGLAAVKISDKWFYIDTTGKVVLLPQCEEAALFSEGLAAIKLSGKFGYIDKTGKVTIQPQYDQAEAFTEGLARVKVDGKWGYINPLGQMIITPQFDASASFSEGLAAVQSNGLWGYIDKNGLLIISPEFSEAKPFREGLALVQLGNKWGYIRNILSSG</sequence>
<evidence type="ECO:0000313" key="4">
    <source>
        <dbReference type="Proteomes" id="UP000010471"/>
    </source>
</evidence>
<dbReference type="EMBL" id="CP003630">
    <property type="protein sequence ID" value="AFZ16985.1"/>
    <property type="molecule type" value="Genomic_DNA"/>
</dbReference>
<dbReference type="PATRIC" id="fig|1173027.3.peg.1200"/>
<organism evidence="3 4">
    <name type="scientific">Allocoleopsis franciscana PCC 7113</name>
    <dbReference type="NCBI Taxonomy" id="1173027"/>
    <lineage>
        <taxon>Bacteria</taxon>
        <taxon>Bacillati</taxon>
        <taxon>Cyanobacteriota</taxon>
        <taxon>Cyanophyceae</taxon>
        <taxon>Coleofasciculales</taxon>
        <taxon>Coleofasciculaceae</taxon>
        <taxon>Allocoleopsis</taxon>
        <taxon>Allocoleopsis franciscana</taxon>
    </lineage>
</organism>
<dbReference type="PANTHER" id="PTHR37841:SF1">
    <property type="entry name" value="DUF3298 DOMAIN-CONTAINING PROTEIN"/>
    <property type="match status" value="1"/>
</dbReference>
<protein>
    <recommendedName>
        <fullName evidence="2">SLH domain-containing protein</fullName>
    </recommendedName>
</protein>
<feature type="domain" description="SLH" evidence="2">
    <location>
        <begin position="2"/>
        <end position="65"/>
    </location>
</feature>
<dbReference type="Pfam" id="PF00395">
    <property type="entry name" value="SLH"/>
    <property type="match status" value="3"/>
</dbReference>
<dbReference type="SUPFAM" id="SSF69360">
    <property type="entry name" value="Cell wall binding repeat"/>
    <property type="match status" value="1"/>
</dbReference>
<dbReference type="InterPro" id="IPR032774">
    <property type="entry name" value="WG_beta_rep"/>
</dbReference>
<dbReference type="eggNOG" id="COG1649">
    <property type="taxonomic scope" value="Bacteria"/>
</dbReference>
<proteinExistence type="predicted"/>
<dbReference type="SUPFAM" id="SSF51445">
    <property type="entry name" value="(Trans)glycosidases"/>
    <property type="match status" value="1"/>
</dbReference>
<dbReference type="PANTHER" id="PTHR37841">
    <property type="entry name" value="GLR2918 PROTEIN"/>
    <property type="match status" value="1"/>
</dbReference>
<evidence type="ECO:0000256" key="1">
    <source>
        <dbReference type="SAM" id="MobiDB-lite"/>
    </source>
</evidence>
<dbReference type="Proteomes" id="UP000010471">
    <property type="component" value="Chromosome"/>
</dbReference>
<dbReference type="eggNOG" id="COG5263">
    <property type="taxonomic scope" value="Bacteria"/>
</dbReference>
<dbReference type="InterPro" id="IPR017853">
    <property type="entry name" value="GH"/>
</dbReference>
<keyword evidence="4" id="KW-1185">Reference proteome</keyword>
<feature type="domain" description="SLH" evidence="2">
    <location>
        <begin position="129"/>
        <end position="193"/>
    </location>
</feature>
<feature type="region of interest" description="Disordered" evidence="1">
    <location>
        <begin position="435"/>
        <end position="463"/>
    </location>
</feature>
<dbReference type="RefSeq" id="WP_015181145.1">
    <property type="nucleotide sequence ID" value="NC_019738.1"/>
</dbReference>
<dbReference type="InterPro" id="IPR001119">
    <property type="entry name" value="SLH_dom"/>
</dbReference>